<evidence type="ECO:0000256" key="3">
    <source>
        <dbReference type="ARBA" id="ARBA00022679"/>
    </source>
</evidence>
<dbReference type="PROSITE" id="PS00444">
    <property type="entry name" value="POLYPRENYL_SYNTHASE_2"/>
    <property type="match status" value="1"/>
</dbReference>
<dbReference type="EMBL" id="JAACAK010000028">
    <property type="protein sequence ID" value="NIR74179.1"/>
    <property type="molecule type" value="Genomic_DNA"/>
</dbReference>
<evidence type="ECO:0000313" key="9">
    <source>
        <dbReference type="Proteomes" id="UP000702544"/>
    </source>
</evidence>
<dbReference type="InterPro" id="IPR008949">
    <property type="entry name" value="Isoprenoid_synthase_dom_sf"/>
</dbReference>
<comment type="caution">
    <text evidence="8">The sequence shown here is derived from an EMBL/GenBank/DDBJ whole genome shotgun (WGS) entry which is preliminary data.</text>
</comment>
<dbReference type="GO" id="GO:0016114">
    <property type="term" value="P:terpenoid biosynthetic process"/>
    <property type="evidence" value="ECO:0007669"/>
    <property type="project" value="UniProtKB-ARBA"/>
</dbReference>
<organism evidence="8 9">
    <name type="scientific">Candidatus Kutchimonas denitrificans</name>
    <dbReference type="NCBI Taxonomy" id="3056748"/>
    <lineage>
        <taxon>Bacteria</taxon>
        <taxon>Pseudomonadati</taxon>
        <taxon>Gemmatimonadota</taxon>
        <taxon>Gemmatimonadia</taxon>
        <taxon>Candidatus Palauibacterales</taxon>
        <taxon>Candidatus Palauibacteraceae</taxon>
        <taxon>Candidatus Kutchimonas</taxon>
    </lineage>
</organism>
<dbReference type="SFLD" id="SFLDS00005">
    <property type="entry name" value="Isoprenoid_Synthase_Type_I"/>
    <property type="match status" value="1"/>
</dbReference>
<reference evidence="8 9" key="1">
    <citation type="submission" date="2020-01" db="EMBL/GenBank/DDBJ databases">
        <title>Genomes assembled from Gulf of Kutch pelagic sediment metagenomes.</title>
        <authorList>
            <person name="Chandrashekar M."/>
            <person name="Mahajan M.S."/>
            <person name="Dave K.J."/>
            <person name="Vatsa P."/>
            <person name="Nathani N.M."/>
        </authorList>
    </citation>
    <scope>NUCLEOTIDE SEQUENCE [LARGE SCALE GENOMIC DNA]</scope>
    <source>
        <strain evidence="8">KS3-K002</strain>
    </source>
</reference>
<evidence type="ECO:0000256" key="1">
    <source>
        <dbReference type="ARBA" id="ARBA00001946"/>
    </source>
</evidence>
<dbReference type="Pfam" id="PF00348">
    <property type="entry name" value="polyprenyl_synt"/>
    <property type="match status" value="1"/>
</dbReference>
<gene>
    <name evidence="8" type="ORF">GWO12_03565</name>
</gene>
<dbReference type="AlphaFoldDB" id="A0AAE4Z6D3"/>
<dbReference type="PANTHER" id="PTHR43281">
    <property type="entry name" value="FARNESYL DIPHOSPHATE SYNTHASE"/>
    <property type="match status" value="1"/>
</dbReference>
<evidence type="ECO:0000256" key="7">
    <source>
        <dbReference type="RuleBase" id="RU004466"/>
    </source>
</evidence>
<dbReference type="Gene3D" id="1.10.600.10">
    <property type="entry name" value="Farnesyl Diphosphate Synthase"/>
    <property type="match status" value="1"/>
</dbReference>
<dbReference type="GO" id="GO:0046872">
    <property type="term" value="F:metal ion binding"/>
    <property type="evidence" value="ECO:0007669"/>
    <property type="project" value="UniProtKB-KW"/>
</dbReference>
<evidence type="ECO:0000256" key="6">
    <source>
        <dbReference type="ARBA" id="ARBA00023229"/>
    </source>
</evidence>
<comment type="similarity">
    <text evidence="2 7">Belongs to the FPP/GGPP synthase family.</text>
</comment>
<sequence length="297" mass="31950">MQNLESYLEQNRERIEAALGAVLDDYLADIDEYLAAPIRYACEGEGKRIRPILFLAAYAISGREPDVQVERLATALEIVHSYSLVHDDLPCMDDDDWRRGRPTCHKAFGVERATIAAAAMVPLAGWVAAAEAEALGLSAPERALLVEELSEAAGPVGMVGGQVLDLIAEGRSVSGEELAEIHRRKTGALIRASALLGARVGRTEPRKLEAISEYGDRIGLAFQIADDLLDERMAAGGTDPRGDQELGKATYPGIYGTDGARARGLRQAREAVAALRRAGIDSPVLEGLAIHVVERES</sequence>
<accession>A0AAE4Z6D3</accession>
<dbReference type="InterPro" id="IPR000092">
    <property type="entry name" value="Polyprenyl_synt"/>
</dbReference>
<evidence type="ECO:0000313" key="8">
    <source>
        <dbReference type="EMBL" id="NIR74179.1"/>
    </source>
</evidence>
<dbReference type="Proteomes" id="UP000702544">
    <property type="component" value="Unassembled WGS sequence"/>
</dbReference>
<name>A0AAE4Z6D3_9BACT</name>
<dbReference type="PANTHER" id="PTHR43281:SF1">
    <property type="entry name" value="FARNESYL DIPHOSPHATE SYNTHASE"/>
    <property type="match status" value="1"/>
</dbReference>
<dbReference type="FunFam" id="1.10.600.10:FF:000001">
    <property type="entry name" value="Geranylgeranyl diphosphate synthase"/>
    <property type="match status" value="1"/>
</dbReference>
<proteinExistence type="inferred from homology"/>
<dbReference type="PROSITE" id="PS00723">
    <property type="entry name" value="POLYPRENYL_SYNTHASE_1"/>
    <property type="match status" value="1"/>
</dbReference>
<dbReference type="InterPro" id="IPR033749">
    <property type="entry name" value="Polyprenyl_synt_CS"/>
</dbReference>
<keyword evidence="4" id="KW-0479">Metal-binding</keyword>
<keyword evidence="5" id="KW-0460">Magnesium</keyword>
<evidence type="ECO:0000256" key="5">
    <source>
        <dbReference type="ARBA" id="ARBA00022842"/>
    </source>
</evidence>
<protein>
    <submittedName>
        <fullName evidence="8">Polyprenyl synthetase family protein</fullName>
    </submittedName>
</protein>
<comment type="cofactor">
    <cofactor evidence="1">
        <name>Mg(2+)</name>
        <dbReference type="ChEBI" id="CHEBI:18420"/>
    </cofactor>
</comment>
<evidence type="ECO:0000256" key="2">
    <source>
        <dbReference type="ARBA" id="ARBA00006706"/>
    </source>
</evidence>
<evidence type="ECO:0000256" key="4">
    <source>
        <dbReference type="ARBA" id="ARBA00022723"/>
    </source>
</evidence>
<dbReference type="GO" id="GO:0004659">
    <property type="term" value="F:prenyltransferase activity"/>
    <property type="evidence" value="ECO:0007669"/>
    <property type="project" value="InterPro"/>
</dbReference>
<keyword evidence="3 7" id="KW-0808">Transferase</keyword>
<dbReference type="SUPFAM" id="SSF48576">
    <property type="entry name" value="Terpenoid synthases"/>
    <property type="match status" value="1"/>
</dbReference>
<keyword evidence="6" id="KW-0414">Isoprene biosynthesis</keyword>